<dbReference type="InterPro" id="IPR047196">
    <property type="entry name" value="YidC_ALB_C"/>
</dbReference>
<dbReference type="NCBIfam" id="NF002356">
    <property type="entry name" value="PRK01318.2-3"/>
    <property type="match status" value="1"/>
</dbReference>
<dbReference type="GO" id="GO:0032977">
    <property type="term" value="F:membrane insertase activity"/>
    <property type="evidence" value="ECO:0007669"/>
    <property type="project" value="InterPro"/>
</dbReference>
<evidence type="ECO:0000256" key="8">
    <source>
        <dbReference type="ARBA" id="ARBA00022989"/>
    </source>
</evidence>
<feature type="domain" description="Membrane insertase YidC/Oxa/ALB C-terminal" evidence="15">
    <location>
        <begin position="404"/>
        <end position="604"/>
    </location>
</feature>
<dbReference type="InterPro" id="IPR001708">
    <property type="entry name" value="YidC/ALB3/OXA1/COX18"/>
</dbReference>
<dbReference type="InterPro" id="IPR028053">
    <property type="entry name" value="Membr_insert_YidC_N"/>
</dbReference>
<keyword evidence="14" id="KW-0175">Coiled coil</keyword>
<gene>
    <name evidence="13" type="primary">yidC</name>
    <name evidence="17" type="ORF">LH29_20105</name>
</gene>
<evidence type="ECO:0000259" key="16">
    <source>
        <dbReference type="Pfam" id="PF14849"/>
    </source>
</evidence>
<dbReference type="Pfam" id="PF02096">
    <property type="entry name" value="60KD_IMP"/>
    <property type="match status" value="1"/>
</dbReference>
<evidence type="ECO:0000256" key="13">
    <source>
        <dbReference type="HAMAP-Rule" id="MF_01810"/>
    </source>
</evidence>
<dbReference type="AlphaFoldDB" id="A0A0D8J582"/>
<dbReference type="PATRIC" id="fig|1544798.3.peg.4197"/>
<dbReference type="GO" id="GO:0015031">
    <property type="term" value="P:protein transport"/>
    <property type="evidence" value="ECO:0007669"/>
    <property type="project" value="UniProtKB-KW"/>
</dbReference>
<dbReference type="NCBIfam" id="TIGR03593">
    <property type="entry name" value="yidC_nterm"/>
    <property type="match status" value="1"/>
</dbReference>
<organism evidence="17 18">
    <name type="scientific">Draconibacterium sediminis</name>
    <dbReference type="NCBI Taxonomy" id="1544798"/>
    <lineage>
        <taxon>Bacteria</taxon>
        <taxon>Pseudomonadati</taxon>
        <taxon>Bacteroidota</taxon>
        <taxon>Bacteroidia</taxon>
        <taxon>Marinilabiliales</taxon>
        <taxon>Prolixibacteraceae</taxon>
        <taxon>Draconibacterium</taxon>
    </lineage>
</organism>
<dbReference type="InterPro" id="IPR028055">
    <property type="entry name" value="YidC/Oxa/ALB_C"/>
</dbReference>
<evidence type="ECO:0000256" key="6">
    <source>
        <dbReference type="ARBA" id="ARBA00022692"/>
    </source>
</evidence>
<reference evidence="17 18" key="1">
    <citation type="submission" date="2014-09" db="EMBL/GenBank/DDBJ databases">
        <title>Draft Genome Sequence of Draconibacterium sp. JN14CK-3.</title>
        <authorList>
            <person name="Dong C."/>
            <person name="Lai Q."/>
            <person name="Shao Z."/>
        </authorList>
    </citation>
    <scope>NUCLEOTIDE SEQUENCE [LARGE SCALE GENOMIC DNA]</scope>
    <source>
        <strain evidence="17 18">JN14CK-3</strain>
    </source>
</reference>
<dbReference type="Gene3D" id="2.70.98.90">
    <property type="match status" value="1"/>
</dbReference>
<dbReference type="STRING" id="1544798.LH29_20105"/>
<dbReference type="Pfam" id="PF14849">
    <property type="entry name" value="YidC_periplas"/>
    <property type="match status" value="1"/>
</dbReference>
<dbReference type="HAMAP" id="MF_01810">
    <property type="entry name" value="YidC_type1"/>
    <property type="match status" value="1"/>
</dbReference>
<proteinExistence type="inferred from homology"/>
<comment type="caution">
    <text evidence="17">The sequence shown here is derived from an EMBL/GenBank/DDBJ whole genome shotgun (WGS) entry which is preliminary data.</text>
</comment>
<dbReference type="PANTHER" id="PTHR12428:SF65">
    <property type="entry name" value="CYTOCHROME C OXIDASE ASSEMBLY PROTEIN COX18, MITOCHONDRIAL"/>
    <property type="match status" value="1"/>
</dbReference>
<name>A0A0D8J582_9BACT</name>
<feature type="domain" description="Membrane insertase YidC N-terminal" evidence="16">
    <location>
        <begin position="98"/>
        <end position="380"/>
    </location>
</feature>
<feature type="transmembrane region" description="Helical" evidence="13">
    <location>
        <begin position="563"/>
        <end position="581"/>
    </location>
</feature>
<feature type="transmembrane region" description="Helical" evidence="13">
    <location>
        <begin position="404"/>
        <end position="424"/>
    </location>
</feature>
<evidence type="ECO:0000256" key="5">
    <source>
        <dbReference type="ARBA" id="ARBA00022475"/>
    </source>
</evidence>
<dbReference type="InterPro" id="IPR019998">
    <property type="entry name" value="Membr_insert_YidC"/>
</dbReference>
<evidence type="ECO:0000256" key="9">
    <source>
        <dbReference type="ARBA" id="ARBA00023136"/>
    </source>
</evidence>
<evidence type="ECO:0000256" key="2">
    <source>
        <dbReference type="ARBA" id="ARBA00010527"/>
    </source>
</evidence>
<accession>A0A0D8J582</accession>
<evidence type="ECO:0000256" key="7">
    <source>
        <dbReference type="ARBA" id="ARBA00022927"/>
    </source>
</evidence>
<evidence type="ECO:0000313" key="17">
    <source>
        <dbReference type="EMBL" id="KJF42125.1"/>
    </source>
</evidence>
<dbReference type="PRINTS" id="PR00701">
    <property type="entry name" value="60KDINNERMP"/>
</dbReference>
<dbReference type="NCBIfam" id="TIGR03592">
    <property type="entry name" value="yidC_oxa1_cterm"/>
    <property type="match status" value="1"/>
</dbReference>
<keyword evidence="7 13" id="KW-0653">Protein transport</keyword>
<evidence type="ECO:0000259" key="15">
    <source>
        <dbReference type="Pfam" id="PF02096"/>
    </source>
</evidence>
<sequence length="649" mass="74595">MDRKSIIGIVLIFVILVVFSLINQPSKEEVEAARQRRDSIAQVEAQQALELQKMQEQQEMQNAAMEADTAVQNQIMQQKTEELGVFGAASVGTEEFTTLENNQVKITFSNKGGRIYSVELKDYERYDSTQLVLFDGPETLFGLNFFAQNRSITTDNLYFNQVGGAKDVVVSGPKVPKGDEGRTKFNKENPGGTESVTFRLEVAPGKFIEYVYTLAYNSFMVDFDVNMQGMDSYISRNQSYLNFSWAFDVPRQEHYSRFGEDRYTYMTYKFFEDEVDNLDKNKSDEENLSTSVKWIGFKQLFFNSTIIGDEAFPNAQVRQEKYDYEDNQNYLGNFKADIAIPFNGTQSEKVGMQFYFGPNHYQTLKQYGLDMERQIDLGYAIVRPVNRYVIIPVFNWLRRSIDNFGIIILLLTLMIKVVLFPFTYKSYMSQAKMRALKPEVDEINAKFPGQEKAMEKQQATMALYRKAGVNPMGGCLPMVLQMPILFAMFFFFPTSIELRGESFLWANDLSTYDSILSWDFTIPLIGDFMGNHLSLFTILMTITTIISTKLSQSATSSQAMPGMKTMMYIMPVMFFFLLNSYPSGLSYYYFLANLITIGQTYLIRSFVDDEKIRAQLQANKKKPAKKQSNFQKRLEEMAKQRGVQAPKKK</sequence>
<evidence type="ECO:0000256" key="3">
    <source>
        <dbReference type="ARBA" id="ARBA00015325"/>
    </source>
</evidence>
<evidence type="ECO:0000256" key="11">
    <source>
        <dbReference type="ARBA" id="ARBA00033245"/>
    </source>
</evidence>
<evidence type="ECO:0000256" key="10">
    <source>
        <dbReference type="ARBA" id="ARBA00023186"/>
    </source>
</evidence>
<dbReference type="Proteomes" id="UP000032544">
    <property type="component" value="Unassembled WGS sequence"/>
</dbReference>
<dbReference type="InterPro" id="IPR038221">
    <property type="entry name" value="YidC_periplasmic_sf"/>
</dbReference>
<keyword evidence="9 13" id="KW-0472">Membrane</keyword>
<keyword evidence="10 13" id="KW-0143">Chaperone</keyword>
<keyword evidence="4 13" id="KW-0813">Transport</keyword>
<comment type="subcellular location">
    <subcellularLocation>
        <location evidence="1">Cell inner membrane</location>
        <topology evidence="1">Multi-pass membrane protein</topology>
    </subcellularLocation>
    <subcellularLocation>
        <location evidence="13">Cell membrane</location>
        <topology evidence="13">Multi-pass membrane protein</topology>
    </subcellularLocation>
</comment>
<keyword evidence="5 13" id="KW-1003">Cell membrane</keyword>
<dbReference type="PANTHER" id="PTHR12428">
    <property type="entry name" value="OXA1"/>
    <property type="match status" value="1"/>
</dbReference>
<evidence type="ECO:0000256" key="14">
    <source>
        <dbReference type="SAM" id="Coils"/>
    </source>
</evidence>
<comment type="function">
    <text evidence="13">Required for the insertion and/or proper folding and/or complex formation of integral membrane proteins into the membrane. Involved in integration of membrane proteins that insert both dependently and independently of the Sec translocase complex, as well as at least some lipoproteins. Aids folding of multispanning membrane proteins.</text>
</comment>
<evidence type="ECO:0000256" key="4">
    <source>
        <dbReference type="ARBA" id="ARBA00022448"/>
    </source>
</evidence>
<keyword evidence="18" id="KW-1185">Reference proteome</keyword>
<evidence type="ECO:0000313" key="18">
    <source>
        <dbReference type="Proteomes" id="UP000032544"/>
    </source>
</evidence>
<dbReference type="CDD" id="cd20070">
    <property type="entry name" value="5TM_YidC_Alb3"/>
    <property type="match status" value="1"/>
</dbReference>
<keyword evidence="6 13" id="KW-0812">Transmembrane</keyword>
<feature type="coiled-coil region" evidence="14">
    <location>
        <begin position="46"/>
        <end position="73"/>
    </location>
</feature>
<keyword evidence="8 13" id="KW-1133">Transmembrane helix</keyword>
<dbReference type="RefSeq" id="WP_045032886.1">
    <property type="nucleotide sequence ID" value="NZ_CAJXKZ010000008.1"/>
</dbReference>
<comment type="caution">
    <text evidence="13">Lacks conserved residue(s) required for the propagation of feature annotation.</text>
</comment>
<feature type="transmembrane region" description="Helical" evidence="13">
    <location>
        <begin position="475"/>
        <end position="496"/>
    </location>
</feature>
<evidence type="ECO:0000256" key="1">
    <source>
        <dbReference type="ARBA" id="ARBA00004429"/>
    </source>
</evidence>
<dbReference type="OrthoDB" id="9780552at2"/>
<dbReference type="GO" id="GO:0005886">
    <property type="term" value="C:plasma membrane"/>
    <property type="evidence" value="ECO:0007669"/>
    <property type="project" value="UniProtKB-SubCell"/>
</dbReference>
<dbReference type="EMBL" id="JRHC01000006">
    <property type="protein sequence ID" value="KJF42125.1"/>
    <property type="molecule type" value="Genomic_DNA"/>
</dbReference>
<protein>
    <recommendedName>
        <fullName evidence="3 13">Membrane protein insertase YidC</fullName>
    </recommendedName>
    <alternativeName>
        <fullName evidence="12 13">Foldase YidC</fullName>
    </alternativeName>
    <alternativeName>
        <fullName evidence="11 13">Membrane integrase YidC</fullName>
    </alternativeName>
    <alternativeName>
        <fullName evidence="13">Membrane protein YidC</fullName>
    </alternativeName>
</protein>
<comment type="similarity">
    <text evidence="2 13">Belongs to the OXA1/ALB3/YidC family. Type 1 subfamily.</text>
</comment>
<dbReference type="CDD" id="cd19961">
    <property type="entry name" value="EcYidC-like_peri"/>
    <property type="match status" value="1"/>
</dbReference>
<dbReference type="GO" id="GO:0051205">
    <property type="term" value="P:protein insertion into membrane"/>
    <property type="evidence" value="ECO:0007669"/>
    <property type="project" value="TreeGrafter"/>
</dbReference>
<comment type="subunit">
    <text evidence="13">Interacts with the Sec translocase complex via SecD. Specifically interacts with transmembrane segments of nascent integral membrane proteins during membrane integration.</text>
</comment>
<evidence type="ECO:0000256" key="12">
    <source>
        <dbReference type="ARBA" id="ARBA00033342"/>
    </source>
</evidence>